<keyword evidence="3" id="KW-1185">Reference proteome</keyword>
<evidence type="ECO:0000313" key="1">
    <source>
        <dbReference type="EMBL" id="KAJ7230591.1"/>
    </source>
</evidence>
<evidence type="ECO:0000313" key="3">
    <source>
        <dbReference type="Proteomes" id="UP001219525"/>
    </source>
</evidence>
<accession>A0AAD6YVJ4</accession>
<dbReference type="AlphaFoldDB" id="A0AAD6YVJ4"/>
<gene>
    <name evidence="1" type="ORF">GGX14DRAFT_554072</name>
    <name evidence="2" type="ORF">GGX14DRAFT_554081</name>
</gene>
<name>A0AAD6YVJ4_9AGAR</name>
<sequence>MAHWARPTLLPPFVVDFYDVCDIDIFEFFAHTQQLPWSSPIKSALYNAQGYYAIRIYVPQVRLRCVHAADACPAPSHNLELATEEWRHALAPAVKPEPTPYTANGHDQHHLYNSVHGVQRSYSARAAVYAQCRG</sequence>
<dbReference type="EMBL" id="JARJCW010000001">
    <property type="protein sequence ID" value="KAJ7230591.1"/>
    <property type="molecule type" value="Genomic_DNA"/>
</dbReference>
<evidence type="ECO:0000313" key="2">
    <source>
        <dbReference type="EMBL" id="KAJ7230598.1"/>
    </source>
</evidence>
<reference evidence="1" key="1">
    <citation type="submission" date="2023-03" db="EMBL/GenBank/DDBJ databases">
        <title>Massive genome expansion in bonnet fungi (Mycena s.s.) driven by repeated elements and novel gene families across ecological guilds.</title>
        <authorList>
            <consortium name="Lawrence Berkeley National Laboratory"/>
            <person name="Harder C.B."/>
            <person name="Miyauchi S."/>
            <person name="Viragh M."/>
            <person name="Kuo A."/>
            <person name="Thoen E."/>
            <person name="Andreopoulos B."/>
            <person name="Lu D."/>
            <person name="Skrede I."/>
            <person name="Drula E."/>
            <person name="Henrissat B."/>
            <person name="Morin E."/>
            <person name="Kohler A."/>
            <person name="Barry K."/>
            <person name="LaButti K."/>
            <person name="Morin E."/>
            <person name="Salamov A."/>
            <person name="Lipzen A."/>
            <person name="Mereny Z."/>
            <person name="Hegedus B."/>
            <person name="Baldrian P."/>
            <person name="Stursova M."/>
            <person name="Weitz H."/>
            <person name="Taylor A."/>
            <person name="Grigoriev I.V."/>
            <person name="Nagy L.G."/>
            <person name="Martin F."/>
            <person name="Kauserud H."/>
        </authorList>
    </citation>
    <scope>NUCLEOTIDE SEQUENCE</scope>
    <source>
        <strain evidence="1">9144</strain>
    </source>
</reference>
<proteinExistence type="predicted"/>
<dbReference type="EMBL" id="JARJCW010000001">
    <property type="protein sequence ID" value="KAJ7230598.1"/>
    <property type="molecule type" value="Genomic_DNA"/>
</dbReference>
<organism evidence="1 3">
    <name type="scientific">Mycena pura</name>
    <dbReference type="NCBI Taxonomy" id="153505"/>
    <lineage>
        <taxon>Eukaryota</taxon>
        <taxon>Fungi</taxon>
        <taxon>Dikarya</taxon>
        <taxon>Basidiomycota</taxon>
        <taxon>Agaricomycotina</taxon>
        <taxon>Agaricomycetes</taxon>
        <taxon>Agaricomycetidae</taxon>
        <taxon>Agaricales</taxon>
        <taxon>Marasmiineae</taxon>
        <taxon>Mycenaceae</taxon>
        <taxon>Mycena</taxon>
    </lineage>
</organism>
<comment type="caution">
    <text evidence="1">The sequence shown here is derived from an EMBL/GenBank/DDBJ whole genome shotgun (WGS) entry which is preliminary data.</text>
</comment>
<dbReference type="Proteomes" id="UP001219525">
    <property type="component" value="Unassembled WGS sequence"/>
</dbReference>
<protein>
    <submittedName>
        <fullName evidence="1">Uncharacterized protein</fullName>
    </submittedName>
</protein>